<name>A0A6P3X8D4_DINQU</name>
<reference evidence="2" key="1">
    <citation type="submission" date="2025-08" db="UniProtKB">
        <authorList>
            <consortium name="RefSeq"/>
        </authorList>
    </citation>
    <scope>IDENTIFICATION</scope>
</reference>
<dbReference type="KEGG" id="dqu:106744332"/>
<evidence type="ECO:0000313" key="2">
    <source>
        <dbReference type="RefSeq" id="XP_014474492.1"/>
    </source>
</evidence>
<dbReference type="GeneID" id="106744332"/>
<organism evidence="1 2">
    <name type="scientific">Dinoponera quadriceps</name>
    <name type="common">South American ant</name>
    <dbReference type="NCBI Taxonomy" id="609295"/>
    <lineage>
        <taxon>Eukaryota</taxon>
        <taxon>Metazoa</taxon>
        <taxon>Ecdysozoa</taxon>
        <taxon>Arthropoda</taxon>
        <taxon>Hexapoda</taxon>
        <taxon>Insecta</taxon>
        <taxon>Pterygota</taxon>
        <taxon>Neoptera</taxon>
        <taxon>Endopterygota</taxon>
        <taxon>Hymenoptera</taxon>
        <taxon>Apocrita</taxon>
        <taxon>Aculeata</taxon>
        <taxon>Formicoidea</taxon>
        <taxon>Formicidae</taxon>
        <taxon>Ponerinae</taxon>
        <taxon>Ponerini</taxon>
        <taxon>Dinoponera</taxon>
    </lineage>
</organism>
<keyword evidence="1" id="KW-1185">Reference proteome</keyword>
<dbReference type="OrthoDB" id="7549271at2759"/>
<evidence type="ECO:0000313" key="1">
    <source>
        <dbReference type="Proteomes" id="UP000515204"/>
    </source>
</evidence>
<accession>A0A6P3X8D4</accession>
<sequence length="236" mass="27515">MYTTGAEVKTKRANCYLPIEQASQCKKIKCESVSTEKPRIPARILGRRYMLTTTSYKFLEIGISVGPASYVELVLGDNRGNHLILPKEIWKEIIHRRAHIERYVVSPNSSPLWIRDLSVECRMMHGDTIIKLTLFNKSLYLKPETLNNLFNLEQCIDHMYSWLYENTHIVNAKFQKFVCILQQNDIIRKWYESKTTDWSYAAKVIRESDDFDSESLVDCELLACALKDLVHYVLNN</sequence>
<protein>
    <submittedName>
        <fullName evidence="2">Uncharacterized protein LOC106744332</fullName>
    </submittedName>
</protein>
<proteinExistence type="predicted"/>
<dbReference type="RefSeq" id="XP_014474492.1">
    <property type="nucleotide sequence ID" value="XM_014619006.1"/>
</dbReference>
<gene>
    <name evidence="2" type="primary">LOC106744332</name>
</gene>
<dbReference type="Proteomes" id="UP000515204">
    <property type="component" value="Unplaced"/>
</dbReference>
<dbReference type="AlphaFoldDB" id="A0A6P3X8D4"/>